<evidence type="ECO:0000313" key="2">
    <source>
        <dbReference type="Proteomes" id="UP000091857"/>
    </source>
</evidence>
<keyword evidence="2" id="KW-1185">Reference proteome</keyword>
<gene>
    <name evidence="1" type="ORF">MANES_10G004500v8</name>
</gene>
<dbReference type="Proteomes" id="UP000091857">
    <property type="component" value="Chromosome 10"/>
</dbReference>
<dbReference type="EMBL" id="CM004396">
    <property type="protein sequence ID" value="KAG8644833.1"/>
    <property type="molecule type" value="Genomic_DNA"/>
</dbReference>
<proteinExistence type="predicted"/>
<evidence type="ECO:0000313" key="1">
    <source>
        <dbReference type="EMBL" id="KAG8644833.1"/>
    </source>
</evidence>
<reference evidence="2" key="1">
    <citation type="journal article" date="2016" name="Nat. Biotechnol.">
        <title>Sequencing wild and cultivated cassava and related species reveals extensive interspecific hybridization and genetic diversity.</title>
        <authorList>
            <person name="Bredeson J.V."/>
            <person name="Lyons J.B."/>
            <person name="Prochnik S.E."/>
            <person name="Wu G.A."/>
            <person name="Ha C.M."/>
            <person name="Edsinger-Gonzales E."/>
            <person name="Grimwood J."/>
            <person name="Schmutz J."/>
            <person name="Rabbi I.Y."/>
            <person name="Egesi C."/>
            <person name="Nauluvula P."/>
            <person name="Lebot V."/>
            <person name="Ndunguru J."/>
            <person name="Mkamilo G."/>
            <person name="Bart R.S."/>
            <person name="Setter T.L."/>
            <person name="Gleadow R.M."/>
            <person name="Kulakow P."/>
            <person name="Ferguson M.E."/>
            <person name="Rounsley S."/>
            <person name="Rokhsar D.S."/>
        </authorList>
    </citation>
    <scope>NUCLEOTIDE SEQUENCE [LARGE SCALE GENOMIC DNA]</scope>
    <source>
        <strain evidence="2">cv. AM560-2</strain>
    </source>
</reference>
<comment type="caution">
    <text evidence="1">The sequence shown here is derived from an EMBL/GenBank/DDBJ whole genome shotgun (WGS) entry which is preliminary data.</text>
</comment>
<organism evidence="1 2">
    <name type="scientific">Manihot esculenta</name>
    <name type="common">Cassava</name>
    <name type="synonym">Jatropha manihot</name>
    <dbReference type="NCBI Taxonomy" id="3983"/>
    <lineage>
        <taxon>Eukaryota</taxon>
        <taxon>Viridiplantae</taxon>
        <taxon>Streptophyta</taxon>
        <taxon>Embryophyta</taxon>
        <taxon>Tracheophyta</taxon>
        <taxon>Spermatophyta</taxon>
        <taxon>Magnoliopsida</taxon>
        <taxon>eudicotyledons</taxon>
        <taxon>Gunneridae</taxon>
        <taxon>Pentapetalae</taxon>
        <taxon>rosids</taxon>
        <taxon>fabids</taxon>
        <taxon>Malpighiales</taxon>
        <taxon>Euphorbiaceae</taxon>
        <taxon>Crotonoideae</taxon>
        <taxon>Manihoteae</taxon>
        <taxon>Manihot</taxon>
    </lineage>
</organism>
<sequence length="115" mass="12936">MAKTHKTQKLKPLLVLFFLLVSLSTLYSSSSARLLHEHNSLSQTLAASEPTLNLVFIGNDVIDSPASNKNFNHILPCQIDSFKMNSTAKDKAGLTKKYRQKISHVLAKRQEREEL</sequence>
<accession>A0ACB7GWU4</accession>
<name>A0ACB7GWU4_MANES</name>
<protein>
    <submittedName>
        <fullName evidence="1">Uncharacterized protein</fullName>
    </submittedName>
</protein>